<organism evidence="3 4">
    <name type="scientific">Aeromicrobium panaciterrae</name>
    <dbReference type="NCBI Taxonomy" id="363861"/>
    <lineage>
        <taxon>Bacteria</taxon>
        <taxon>Bacillati</taxon>
        <taxon>Actinomycetota</taxon>
        <taxon>Actinomycetes</taxon>
        <taxon>Propionibacteriales</taxon>
        <taxon>Nocardioidaceae</taxon>
        <taxon>Aeromicrobium</taxon>
    </lineage>
</organism>
<evidence type="ECO:0000313" key="3">
    <source>
        <dbReference type="EMBL" id="MDR7085319.1"/>
    </source>
</evidence>
<feature type="transmembrane region" description="Helical" evidence="2">
    <location>
        <begin position="466"/>
        <end position="485"/>
    </location>
</feature>
<sequence length="513" mass="51603">MTRGARNDKTLYDKTVVGRARSMSRRAKRTAASLLAFGLLAGGTASGAAPAQAVAYGGFSTAATATPIKLEIFEPVIPIPTEPQGEFDLSYTRVLGGSGPATSARASAFWPGAAVGEGLKTFGEQLGLPAALTGGGYPVQANAGFPGDTPEQYQEFFPGMIGRVKAGDKRTVAKVAYTPTDVNDGDAGDSKAPPANPLDALTGLFGATPAPSTNPLGTLGLLIDFDGMTSVSSSDYDGTTAVATATSRIGELRLLAGVIKLTGVNVVTKVTSTLDGGAITSQTVDVGGMTVAGQKFAYGPDGFTAVGKVTPIPGIPTSAADLLKTLGVAIEVPKPEITKSGSTAKIIAEAARVTIDTAPLRKNLPKLPLDDLVNGLPDLQQGNILKGLLLSINTIAPKIVLRLGYSEASASTITLADLGGGGAGPAAGAGGGLAPALDDVPPTTDLGGDDTTAAPVAKGMPPLRSLPMILLIGGALLASGVAWYLRQAGLLLFGGANDCSFGLQAGIPDLRKA</sequence>
<feature type="compositionally biased region" description="Low complexity" evidence="1">
    <location>
        <begin position="438"/>
        <end position="452"/>
    </location>
</feature>
<evidence type="ECO:0008006" key="5">
    <source>
        <dbReference type="Google" id="ProtNLM"/>
    </source>
</evidence>
<reference evidence="3 4" key="1">
    <citation type="submission" date="2023-07" db="EMBL/GenBank/DDBJ databases">
        <title>Sorghum-associated microbial communities from plants grown in Nebraska, USA.</title>
        <authorList>
            <person name="Schachtman D."/>
        </authorList>
    </citation>
    <scope>NUCLEOTIDE SEQUENCE [LARGE SCALE GENOMIC DNA]</scope>
    <source>
        <strain evidence="3 4">BE248</strain>
    </source>
</reference>
<evidence type="ECO:0000313" key="4">
    <source>
        <dbReference type="Proteomes" id="UP001257739"/>
    </source>
</evidence>
<evidence type="ECO:0000256" key="1">
    <source>
        <dbReference type="SAM" id="MobiDB-lite"/>
    </source>
</evidence>
<keyword evidence="2" id="KW-0812">Transmembrane</keyword>
<comment type="caution">
    <text evidence="3">The sequence shown here is derived from an EMBL/GenBank/DDBJ whole genome shotgun (WGS) entry which is preliminary data.</text>
</comment>
<dbReference type="EMBL" id="JAVDWH010000001">
    <property type="protein sequence ID" value="MDR7085319.1"/>
    <property type="molecule type" value="Genomic_DNA"/>
</dbReference>
<keyword evidence="2" id="KW-1133">Transmembrane helix</keyword>
<dbReference type="RefSeq" id="WP_309965402.1">
    <property type="nucleotide sequence ID" value="NZ_JAVDWH010000001.1"/>
</dbReference>
<accession>A0ABU1UJF9</accession>
<gene>
    <name evidence="3" type="ORF">J2X11_000158</name>
</gene>
<keyword evidence="4" id="KW-1185">Reference proteome</keyword>
<keyword evidence="2" id="KW-0472">Membrane</keyword>
<proteinExistence type="predicted"/>
<name>A0ABU1UJF9_9ACTN</name>
<evidence type="ECO:0000256" key="2">
    <source>
        <dbReference type="SAM" id="Phobius"/>
    </source>
</evidence>
<feature type="region of interest" description="Disordered" evidence="1">
    <location>
        <begin position="438"/>
        <end position="457"/>
    </location>
</feature>
<dbReference type="NCBIfam" id="NF040603">
    <property type="entry name" value="choice_anch_P"/>
    <property type="match status" value="1"/>
</dbReference>
<protein>
    <recommendedName>
        <fullName evidence="5">Choice-of-anchor G family protein</fullName>
    </recommendedName>
</protein>
<dbReference type="Proteomes" id="UP001257739">
    <property type="component" value="Unassembled WGS sequence"/>
</dbReference>